<dbReference type="Gene3D" id="6.10.140.1740">
    <property type="match status" value="1"/>
</dbReference>
<dbReference type="InterPro" id="IPR028651">
    <property type="entry name" value="ING_fam"/>
</dbReference>
<dbReference type="AlphaFoldDB" id="D8PTZ6"/>
<reference evidence="3 4" key="1">
    <citation type="journal article" date="2010" name="Nat. Biotechnol.">
        <title>Genome sequence of the model mushroom Schizophyllum commune.</title>
        <authorList>
            <person name="Ohm R.A."/>
            <person name="de Jong J.F."/>
            <person name="Lugones L.G."/>
            <person name="Aerts A."/>
            <person name="Kothe E."/>
            <person name="Stajich J.E."/>
            <person name="de Vries R.P."/>
            <person name="Record E."/>
            <person name="Levasseur A."/>
            <person name="Baker S.E."/>
            <person name="Bartholomew K.A."/>
            <person name="Coutinho P.M."/>
            <person name="Erdmann S."/>
            <person name="Fowler T.J."/>
            <person name="Gathman A.C."/>
            <person name="Lombard V."/>
            <person name="Henrissat B."/>
            <person name="Knabe N."/>
            <person name="Kuees U."/>
            <person name="Lilly W.W."/>
            <person name="Lindquist E."/>
            <person name="Lucas S."/>
            <person name="Magnuson J.K."/>
            <person name="Piumi F."/>
            <person name="Raudaskoski M."/>
            <person name="Salamov A."/>
            <person name="Schmutz J."/>
            <person name="Schwarze F.W.M.R."/>
            <person name="vanKuyk P.A."/>
            <person name="Horton J.S."/>
            <person name="Grigoriev I.V."/>
            <person name="Woesten H.A.B."/>
        </authorList>
    </citation>
    <scope>NUCLEOTIDE SEQUENCE [LARGE SCALE GENOMIC DNA]</scope>
    <source>
        <strain evidence="4">H4-8 / FGSC 9210</strain>
    </source>
</reference>
<evidence type="ECO:0000256" key="1">
    <source>
        <dbReference type="SAM" id="MobiDB-lite"/>
    </source>
</evidence>
<name>D8PTZ6_SCHCM</name>
<feature type="domain" description="Inhibitor of growth protein N-terminal histone-binding" evidence="2">
    <location>
        <begin position="17"/>
        <end position="122"/>
    </location>
</feature>
<evidence type="ECO:0000259" key="2">
    <source>
        <dbReference type="SMART" id="SM01408"/>
    </source>
</evidence>
<dbReference type="HOGENOM" id="CLU_031900_2_0_1"/>
<dbReference type="CDD" id="cd16858">
    <property type="entry name" value="ING_ING3_Yng2p"/>
    <property type="match status" value="1"/>
</dbReference>
<dbReference type="Pfam" id="PF12998">
    <property type="entry name" value="ING"/>
    <property type="match status" value="1"/>
</dbReference>
<dbReference type="PANTHER" id="PTHR10333">
    <property type="entry name" value="INHIBITOR OF GROWTH PROTEIN"/>
    <property type="match status" value="1"/>
</dbReference>
<feature type="region of interest" description="Disordered" evidence="1">
    <location>
        <begin position="164"/>
        <end position="231"/>
    </location>
</feature>
<accession>D8PTZ6</accession>
<dbReference type="GeneID" id="9597037"/>
<dbReference type="STRING" id="578458.D8PTZ6"/>
<dbReference type="VEuPathDB" id="FungiDB:SCHCODRAFT_02482052"/>
<organism evidence="4">
    <name type="scientific">Schizophyllum commune (strain H4-8 / FGSC 9210)</name>
    <name type="common">Split gill fungus</name>
    <dbReference type="NCBI Taxonomy" id="578458"/>
    <lineage>
        <taxon>Eukaryota</taxon>
        <taxon>Fungi</taxon>
        <taxon>Dikarya</taxon>
        <taxon>Basidiomycota</taxon>
        <taxon>Agaricomycotina</taxon>
        <taxon>Agaricomycetes</taxon>
        <taxon>Agaricomycetidae</taxon>
        <taxon>Agaricales</taxon>
        <taxon>Schizophyllaceae</taxon>
        <taxon>Schizophyllum</taxon>
    </lineage>
</organism>
<dbReference type="EMBL" id="GL377303">
    <property type="protein sequence ID" value="EFJ00672.1"/>
    <property type="molecule type" value="Genomic_DNA"/>
</dbReference>
<dbReference type="InterPro" id="IPR024610">
    <property type="entry name" value="ING_N_histone-binding"/>
</dbReference>
<dbReference type="OrthoDB" id="5411773at2759"/>
<keyword evidence="4" id="KW-1185">Reference proteome</keyword>
<proteinExistence type="predicted"/>
<sequence length="308" mass="34296">MSFFNPNSQDIEQASNITADFIYGLENLPKEVRHILAEIQHRETRAADLQRDIEKEYAKYLKLTLRPSQGDSSAKAAALVPKIMGNYAEVHRLCDEKCALSQRLVDLLDSKRRHLDADLALVRRLAGEEPEPLPAVKREPDVGLSGANAAQQISDSIRSAMAGTPVADAGLPPVEAVSTSGSHKRRKTATRAEHKRSASPAASATPPPQRSRARRSQLAQEIEEPPVEEPMAMEVDEAEAEDDKLYCFCHDWLRQRGGLSLRMVPHDLHRVEDRSEDVVLPRLREEEEAQEALSAQAYLTFLAARHGF</sequence>
<evidence type="ECO:0000313" key="3">
    <source>
        <dbReference type="EMBL" id="EFJ00672.1"/>
    </source>
</evidence>
<dbReference type="OMA" id="YCYCQKL"/>
<dbReference type="InParanoid" id="D8PTZ6"/>
<dbReference type="Proteomes" id="UP000007431">
    <property type="component" value="Unassembled WGS sequence"/>
</dbReference>
<dbReference type="KEGG" id="scm:SCHCO_02482052"/>
<protein>
    <recommendedName>
        <fullName evidence="2">Inhibitor of growth protein N-terminal histone-binding domain-containing protein</fullName>
    </recommendedName>
</protein>
<evidence type="ECO:0000313" key="4">
    <source>
        <dbReference type="Proteomes" id="UP000007431"/>
    </source>
</evidence>
<feature type="non-terminal residue" evidence="3">
    <location>
        <position position="308"/>
    </location>
</feature>
<dbReference type="RefSeq" id="XP_003035574.1">
    <property type="nucleotide sequence ID" value="XM_003035528.1"/>
</dbReference>
<dbReference type="eggNOG" id="KOG1973">
    <property type="taxonomic scope" value="Eukaryota"/>
</dbReference>
<gene>
    <name evidence="3" type="ORF">SCHCODRAFT_104843</name>
</gene>
<dbReference type="SMART" id="SM01408">
    <property type="entry name" value="ING"/>
    <property type="match status" value="1"/>
</dbReference>